<reference evidence="2 3" key="1">
    <citation type="submission" date="2024-02" db="EMBL/GenBank/DDBJ databases">
        <title>High-quality chromosome-scale genome assembly of Pensacola bahiagrass (Paspalum notatum Flugge var. saurae).</title>
        <authorList>
            <person name="Vega J.M."/>
            <person name="Podio M."/>
            <person name="Orjuela J."/>
            <person name="Siena L.A."/>
            <person name="Pessino S.C."/>
            <person name="Combes M.C."/>
            <person name="Mariac C."/>
            <person name="Albertini E."/>
            <person name="Pupilli F."/>
            <person name="Ortiz J.P.A."/>
            <person name="Leblanc O."/>
        </authorList>
    </citation>
    <scope>NUCLEOTIDE SEQUENCE [LARGE SCALE GENOMIC DNA]</scope>
    <source>
        <strain evidence="2">R1</strain>
        <tissue evidence="2">Leaf</tissue>
    </source>
</reference>
<feature type="compositionally biased region" description="Low complexity" evidence="1">
    <location>
        <begin position="139"/>
        <end position="156"/>
    </location>
</feature>
<evidence type="ECO:0000256" key="1">
    <source>
        <dbReference type="SAM" id="MobiDB-lite"/>
    </source>
</evidence>
<feature type="region of interest" description="Disordered" evidence="1">
    <location>
        <begin position="18"/>
        <end position="104"/>
    </location>
</feature>
<organism evidence="2 3">
    <name type="scientific">Paspalum notatum var. saurae</name>
    <dbReference type="NCBI Taxonomy" id="547442"/>
    <lineage>
        <taxon>Eukaryota</taxon>
        <taxon>Viridiplantae</taxon>
        <taxon>Streptophyta</taxon>
        <taxon>Embryophyta</taxon>
        <taxon>Tracheophyta</taxon>
        <taxon>Spermatophyta</taxon>
        <taxon>Magnoliopsida</taxon>
        <taxon>Liliopsida</taxon>
        <taxon>Poales</taxon>
        <taxon>Poaceae</taxon>
        <taxon>PACMAD clade</taxon>
        <taxon>Panicoideae</taxon>
        <taxon>Andropogonodae</taxon>
        <taxon>Paspaleae</taxon>
        <taxon>Paspalinae</taxon>
        <taxon>Paspalum</taxon>
    </lineage>
</organism>
<sequence length="171" mass="18280">MGRAVAWLPIAREAARTRRLLNSHPSPPPSRVQTLPIQSQHPGEEEHGTARRAVGSTLQPNSQRREEEEGSQSCVPAGVRPSIHPSESAGPCGAAPSWRRGCGGSRTPVSHVVVRAEGCGRQGHPQAGRHADGRRRVQDPAAPRPQAAAVPAARRQSAGMQRPLLHAQLCR</sequence>
<dbReference type="EMBL" id="CP144748">
    <property type="protein sequence ID" value="WVZ71902.1"/>
    <property type="molecule type" value="Genomic_DNA"/>
</dbReference>
<keyword evidence="3" id="KW-1185">Reference proteome</keyword>
<feature type="compositionally biased region" description="Basic and acidic residues" evidence="1">
    <location>
        <begin position="129"/>
        <end position="138"/>
    </location>
</feature>
<proteinExistence type="predicted"/>
<dbReference type="Proteomes" id="UP001341281">
    <property type="component" value="Chromosome 04"/>
</dbReference>
<feature type="compositionally biased region" description="Polar residues" evidence="1">
    <location>
        <begin position="31"/>
        <end position="41"/>
    </location>
</feature>
<gene>
    <name evidence="2" type="ORF">U9M48_020433</name>
</gene>
<dbReference type="AlphaFoldDB" id="A0AAQ3TGV7"/>
<evidence type="ECO:0000313" key="3">
    <source>
        <dbReference type="Proteomes" id="UP001341281"/>
    </source>
</evidence>
<feature type="region of interest" description="Disordered" evidence="1">
    <location>
        <begin position="120"/>
        <end position="171"/>
    </location>
</feature>
<accession>A0AAQ3TGV7</accession>
<evidence type="ECO:0000313" key="2">
    <source>
        <dbReference type="EMBL" id="WVZ71902.1"/>
    </source>
</evidence>
<name>A0AAQ3TGV7_PASNO</name>
<protein>
    <submittedName>
        <fullName evidence="2">Uncharacterized protein</fullName>
    </submittedName>
</protein>